<dbReference type="STRING" id="3635.A0A1U8NLM4"/>
<proteinExistence type="predicted"/>
<accession>A0A1U8NLM4</accession>
<dbReference type="GeneID" id="107948701"/>
<organism evidence="3 4">
    <name type="scientific">Gossypium hirsutum</name>
    <name type="common">Upland cotton</name>
    <name type="synonym">Gossypium mexicanum</name>
    <dbReference type="NCBI Taxonomy" id="3635"/>
    <lineage>
        <taxon>Eukaryota</taxon>
        <taxon>Viridiplantae</taxon>
        <taxon>Streptophyta</taxon>
        <taxon>Embryophyta</taxon>
        <taxon>Tracheophyta</taxon>
        <taxon>Spermatophyta</taxon>
        <taxon>Magnoliopsida</taxon>
        <taxon>eudicotyledons</taxon>
        <taxon>Gunneridae</taxon>
        <taxon>Pentapetalae</taxon>
        <taxon>rosids</taxon>
        <taxon>malvids</taxon>
        <taxon>Malvales</taxon>
        <taxon>Malvaceae</taxon>
        <taxon>Malvoideae</taxon>
        <taxon>Gossypium</taxon>
    </lineage>
</organism>
<name>A0A1U8NLM4_GOSHI</name>
<dbReference type="InterPro" id="IPR039690">
    <property type="entry name" value="SNRNP25"/>
</dbReference>
<evidence type="ECO:0000259" key="2">
    <source>
        <dbReference type="PROSITE" id="PS50053"/>
    </source>
</evidence>
<dbReference type="GO" id="GO:0000398">
    <property type="term" value="P:mRNA splicing, via spliceosome"/>
    <property type="evidence" value="ECO:0007669"/>
    <property type="project" value="InterPro"/>
</dbReference>
<dbReference type="AlphaFoldDB" id="A0A1U8NLM4"/>
<dbReference type="Pfam" id="PF18036">
    <property type="entry name" value="Ubiquitin_4"/>
    <property type="match status" value="1"/>
</dbReference>
<dbReference type="KEGG" id="ghi:107948701"/>
<feature type="region of interest" description="Disordered" evidence="1">
    <location>
        <begin position="182"/>
        <end position="205"/>
    </location>
</feature>
<evidence type="ECO:0000313" key="3">
    <source>
        <dbReference type="Proteomes" id="UP000818029"/>
    </source>
</evidence>
<feature type="domain" description="Ubiquitin-like" evidence="2">
    <location>
        <begin position="63"/>
        <end position="152"/>
    </location>
</feature>
<dbReference type="SMR" id="A0A1U8NLM4"/>
<dbReference type="PROSITE" id="PS50053">
    <property type="entry name" value="UBIQUITIN_2"/>
    <property type="match status" value="1"/>
</dbReference>
<dbReference type="Gene3D" id="3.10.20.90">
    <property type="entry name" value="Phosphatidylinositol 3-kinase Catalytic Subunit, Chain A, domain 1"/>
    <property type="match status" value="1"/>
</dbReference>
<dbReference type="OrthoDB" id="72819at2759"/>
<dbReference type="InterPro" id="IPR040610">
    <property type="entry name" value="SNRNP25_ubiquitin"/>
</dbReference>
<gene>
    <name evidence="4" type="primary">LOC107948701</name>
</gene>
<dbReference type="PANTHER" id="PTHR14942:SF2">
    <property type="entry name" value="UBIQUITIN-LIKE SUPERFAMILY PROTEIN"/>
    <property type="match status" value="1"/>
</dbReference>
<dbReference type="PaxDb" id="3635-A0A1U8NLM4"/>
<protein>
    <recommendedName>
        <fullName evidence="2">Ubiquitin-like domain-containing protein</fullName>
    </recommendedName>
</protein>
<reference evidence="4" key="2">
    <citation type="submission" date="2025-08" db="UniProtKB">
        <authorList>
            <consortium name="RefSeq"/>
        </authorList>
    </citation>
    <scope>IDENTIFICATION</scope>
</reference>
<sequence length="275" mass="31141">MGRACLGYMVFLQLTQKGASPYFIDSMLRNQVQDLVIPRASLQKPRRSIGSSYSYSKLPEEPIKLSVRKLDGSSFDVEVIKSATIADLKLAVQHVFSHMPRKGPGKISWPHVWGHFCLCYDGQKLLTDTDHIMNYGIKDGDQLHFIRHVTSSYNLTKIQSKRRMAAQKQSYLSISSSTSTLACEHNGEDDEDEDDMEAGTCKSGNDKKRSMIVQQECQFGQLWRSWSSHSKTSTIRRKGSSQGKVCQPRDGTSFVGNFRKIYQLWGTTKYSPKPK</sequence>
<dbReference type="InterPro" id="IPR000626">
    <property type="entry name" value="Ubiquitin-like_dom"/>
</dbReference>
<evidence type="ECO:0000256" key="1">
    <source>
        <dbReference type="SAM" id="MobiDB-lite"/>
    </source>
</evidence>
<dbReference type="RefSeq" id="XP_016738819.1">
    <property type="nucleotide sequence ID" value="XM_016883330.2"/>
</dbReference>
<dbReference type="SUPFAM" id="SSF54236">
    <property type="entry name" value="Ubiquitin-like"/>
    <property type="match status" value="1"/>
</dbReference>
<dbReference type="Proteomes" id="UP000818029">
    <property type="component" value="Chromosome A08"/>
</dbReference>
<dbReference type="PANTHER" id="PTHR14942">
    <property type="entry name" value="U11/U12 SMALL NUCLEAR RIBONUCLEOPROTEIN 25 KDA PROTEIN"/>
    <property type="match status" value="1"/>
</dbReference>
<dbReference type="CDD" id="cd17058">
    <property type="entry name" value="Ubl_SNRNP25"/>
    <property type="match status" value="1"/>
</dbReference>
<keyword evidence="3" id="KW-1185">Reference proteome</keyword>
<evidence type="ECO:0000313" key="4">
    <source>
        <dbReference type="RefSeq" id="XP_016738819.1"/>
    </source>
</evidence>
<feature type="compositionally biased region" description="Acidic residues" evidence="1">
    <location>
        <begin position="187"/>
        <end position="197"/>
    </location>
</feature>
<reference evidence="3" key="1">
    <citation type="journal article" date="2020" name="Nat. Genet.">
        <title>Genomic diversifications of five Gossypium allopolyploid species and their impact on cotton improvement.</title>
        <authorList>
            <person name="Chen Z.J."/>
            <person name="Sreedasyam A."/>
            <person name="Ando A."/>
            <person name="Song Q."/>
            <person name="De Santiago L.M."/>
            <person name="Hulse-Kemp A.M."/>
            <person name="Ding M."/>
            <person name="Ye W."/>
            <person name="Kirkbride R.C."/>
            <person name="Jenkins J."/>
            <person name="Plott C."/>
            <person name="Lovell J."/>
            <person name="Lin Y.M."/>
            <person name="Vaughn R."/>
            <person name="Liu B."/>
            <person name="Simpson S."/>
            <person name="Scheffler B.E."/>
            <person name="Wen L."/>
            <person name="Saski C.A."/>
            <person name="Grover C.E."/>
            <person name="Hu G."/>
            <person name="Conover J.L."/>
            <person name="Carlson J.W."/>
            <person name="Shu S."/>
            <person name="Boston L.B."/>
            <person name="Williams M."/>
            <person name="Peterson D.G."/>
            <person name="McGee K."/>
            <person name="Jones D.C."/>
            <person name="Wendel J.F."/>
            <person name="Stelly D.M."/>
            <person name="Grimwood J."/>
            <person name="Schmutz J."/>
        </authorList>
    </citation>
    <scope>NUCLEOTIDE SEQUENCE [LARGE SCALE GENOMIC DNA]</scope>
    <source>
        <strain evidence="3">cv. TM-1</strain>
    </source>
</reference>
<dbReference type="InterPro" id="IPR029071">
    <property type="entry name" value="Ubiquitin-like_domsf"/>
</dbReference>